<evidence type="ECO:0000256" key="4">
    <source>
        <dbReference type="ARBA" id="ARBA00022759"/>
    </source>
</evidence>
<proteinExistence type="predicted"/>
<name>A0AAE1QLB7_9EUCA</name>
<comment type="caution">
    <text evidence="9">The sequence shown here is derived from an EMBL/GenBank/DDBJ whole genome shotgun (WGS) entry which is preliminary data.</text>
</comment>
<evidence type="ECO:0000313" key="9">
    <source>
        <dbReference type="EMBL" id="KAK4328571.1"/>
    </source>
</evidence>
<feature type="domain" description="Reverse transcriptase RNase H-like" evidence="8">
    <location>
        <begin position="375"/>
        <end position="440"/>
    </location>
</feature>
<keyword evidence="4" id="KW-0255">Endonuclease</keyword>
<accession>A0AAE1QLB7</accession>
<dbReference type="PANTHER" id="PTHR37984">
    <property type="entry name" value="PROTEIN CBG26694"/>
    <property type="match status" value="1"/>
</dbReference>
<sequence>MAASLKCEAAGCTEVKTADDMSTCIALMQLHQKNVHEASDVRQKPPTINRPVLQQGIGEEECAAFTRRWDMFQKGTNLSLGLVTAQLLANCEPELEAALFREDPTIASRAEKEILDDMKLLTVVNVALSVRRATLLQTKQNPGEHVRQYVARLRGLANVSQWSKTGVCTTATCSGTVTIDYTEDIVKLVLLNGLADEEIRKEVLGTTEIDTKTLNETVCLVDSKETAARAMVTDNLRVAASSYKKMGRGQTNQASPRPTHDYGEQDKMKCKIRCQCGTLTPLFGKVRGRGKEFKLCLECWKKNHPRTRKSSQPESCESMEALFHYGATTEMSSGLSGALPHPTLKLPVAVDVEAYNKLKTPCPPSRSATITTIADSDGWKITLAGSRFLRNAEKRYAPIEGEALAVAWALEDSRFFTMGCRDLIITTDHKPLVKILGDQALDDITNPRLFILKQRTLMWQYQIMHVPGKTIPAADATSRFPSTTDKNDEANVVNALSTVRIPASTNDDLENLVVATAKSSTDSLGAVTWCRVKECTSTDNELRVLMPLVEFRFPPSHDDLPEDLQPYWQYREILSLVD</sequence>
<dbReference type="InterPro" id="IPR043502">
    <property type="entry name" value="DNA/RNA_pol_sf"/>
</dbReference>
<dbReference type="InterPro" id="IPR041373">
    <property type="entry name" value="RT_RNaseH"/>
</dbReference>
<evidence type="ECO:0000256" key="1">
    <source>
        <dbReference type="ARBA" id="ARBA00022679"/>
    </source>
</evidence>
<dbReference type="GO" id="GO:0016787">
    <property type="term" value="F:hydrolase activity"/>
    <property type="evidence" value="ECO:0007669"/>
    <property type="project" value="UniProtKB-KW"/>
</dbReference>
<dbReference type="Proteomes" id="UP001292094">
    <property type="component" value="Unassembled WGS sequence"/>
</dbReference>
<reference evidence="9" key="1">
    <citation type="submission" date="2023-11" db="EMBL/GenBank/DDBJ databases">
        <title>Genome assemblies of two species of porcelain crab, Petrolisthes cinctipes and Petrolisthes manimaculis (Anomura: Porcellanidae).</title>
        <authorList>
            <person name="Angst P."/>
        </authorList>
    </citation>
    <scope>NUCLEOTIDE SEQUENCE</scope>
    <source>
        <strain evidence="9">PB745_02</strain>
        <tissue evidence="9">Gill</tissue>
    </source>
</reference>
<evidence type="ECO:0000259" key="8">
    <source>
        <dbReference type="Pfam" id="PF17917"/>
    </source>
</evidence>
<evidence type="ECO:0000256" key="5">
    <source>
        <dbReference type="ARBA" id="ARBA00022801"/>
    </source>
</evidence>
<dbReference type="GO" id="GO:0004519">
    <property type="term" value="F:endonuclease activity"/>
    <property type="evidence" value="ECO:0007669"/>
    <property type="project" value="UniProtKB-KW"/>
</dbReference>
<keyword evidence="10" id="KW-1185">Reference proteome</keyword>
<dbReference type="EMBL" id="JAWZYT010000072">
    <property type="protein sequence ID" value="KAK4328571.1"/>
    <property type="molecule type" value="Genomic_DNA"/>
</dbReference>
<dbReference type="PANTHER" id="PTHR37984:SF15">
    <property type="entry name" value="INTEGRASE CATALYTIC DOMAIN-CONTAINING PROTEIN"/>
    <property type="match status" value="1"/>
</dbReference>
<gene>
    <name evidence="9" type="ORF">Pmani_001047</name>
</gene>
<evidence type="ECO:0000256" key="3">
    <source>
        <dbReference type="ARBA" id="ARBA00022722"/>
    </source>
</evidence>
<evidence type="ECO:0000256" key="2">
    <source>
        <dbReference type="ARBA" id="ARBA00022695"/>
    </source>
</evidence>
<keyword evidence="6" id="KW-0695">RNA-directed DNA polymerase</keyword>
<keyword evidence="1" id="KW-0808">Transferase</keyword>
<organism evidence="9 10">
    <name type="scientific">Petrolisthes manimaculis</name>
    <dbReference type="NCBI Taxonomy" id="1843537"/>
    <lineage>
        <taxon>Eukaryota</taxon>
        <taxon>Metazoa</taxon>
        <taxon>Ecdysozoa</taxon>
        <taxon>Arthropoda</taxon>
        <taxon>Crustacea</taxon>
        <taxon>Multicrustacea</taxon>
        <taxon>Malacostraca</taxon>
        <taxon>Eumalacostraca</taxon>
        <taxon>Eucarida</taxon>
        <taxon>Decapoda</taxon>
        <taxon>Pleocyemata</taxon>
        <taxon>Anomura</taxon>
        <taxon>Galatheoidea</taxon>
        <taxon>Porcellanidae</taxon>
        <taxon>Petrolisthes</taxon>
    </lineage>
</organism>
<protein>
    <recommendedName>
        <fullName evidence="8">Reverse transcriptase RNase H-like domain-containing protein</fullName>
    </recommendedName>
</protein>
<dbReference type="GO" id="GO:0003964">
    <property type="term" value="F:RNA-directed DNA polymerase activity"/>
    <property type="evidence" value="ECO:0007669"/>
    <property type="project" value="UniProtKB-KW"/>
</dbReference>
<dbReference type="Pfam" id="PF17917">
    <property type="entry name" value="RT_RNaseH"/>
    <property type="match status" value="1"/>
</dbReference>
<evidence type="ECO:0000256" key="7">
    <source>
        <dbReference type="SAM" id="MobiDB-lite"/>
    </source>
</evidence>
<keyword evidence="3" id="KW-0540">Nuclease</keyword>
<feature type="region of interest" description="Disordered" evidence="7">
    <location>
        <begin position="244"/>
        <end position="264"/>
    </location>
</feature>
<evidence type="ECO:0000313" key="10">
    <source>
        <dbReference type="Proteomes" id="UP001292094"/>
    </source>
</evidence>
<dbReference type="AlphaFoldDB" id="A0AAE1QLB7"/>
<dbReference type="InterPro" id="IPR050951">
    <property type="entry name" value="Retrovirus_Pol_polyprotein"/>
</dbReference>
<dbReference type="SUPFAM" id="SSF56672">
    <property type="entry name" value="DNA/RNA polymerases"/>
    <property type="match status" value="1"/>
</dbReference>
<keyword evidence="5" id="KW-0378">Hydrolase</keyword>
<keyword evidence="2" id="KW-0548">Nucleotidyltransferase</keyword>
<evidence type="ECO:0000256" key="6">
    <source>
        <dbReference type="ARBA" id="ARBA00022918"/>
    </source>
</evidence>